<dbReference type="GO" id="GO:0005634">
    <property type="term" value="C:nucleus"/>
    <property type="evidence" value="ECO:0007669"/>
    <property type="project" value="UniProtKB-ARBA"/>
</dbReference>
<dbReference type="PANTHER" id="PTHR34755:SF3">
    <property type="entry name" value="SERINE_ARGININE REPETITIVE MATRIX PROTEIN 2"/>
    <property type="match status" value="1"/>
</dbReference>
<gene>
    <name evidence="3" type="ORF">C0Q70_06897</name>
</gene>
<reference evidence="3 4" key="1">
    <citation type="submission" date="2018-04" db="EMBL/GenBank/DDBJ databases">
        <title>The genome of golden apple snail Pomacea canaliculata provides insight into stress tolerance and invasive adaptation.</title>
        <authorList>
            <person name="Liu C."/>
            <person name="Liu B."/>
            <person name="Ren Y."/>
            <person name="Zhang Y."/>
            <person name="Wang H."/>
            <person name="Li S."/>
            <person name="Jiang F."/>
            <person name="Yin L."/>
            <person name="Zhang G."/>
            <person name="Qian W."/>
            <person name="Fan W."/>
        </authorList>
    </citation>
    <scope>NUCLEOTIDE SEQUENCE [LARGE SCALE GENOMIC DNA]</scope>
    <source>
        <strain evidence="3">SZHN2017</strain>
        <tissue evidence="3">Muscle</tissue>
    </source>
</reference>
<feature type="compositionally biased region" description="Basic residues" evidence="1">
    <location>
        <begin position="444"/>
        <end position="470"/>
    </location>
</feature>
<feature type="compositionally biased region" description="Low complexity" evidence="1">
    <location>
        <begin position="373"/>
        <end position="390"/>
    </location>
</feature>
<evidence type="ECO:0000313" key="3">
    <source>
        <dbReference type="EMBL" id="PVD31485.1"/>
    </source>
</evidence>
<dbReference type="PANTHER" id="PTHR34755">
    <property type="entry name" value="SERINE/ARGININE REPETITIVE MATRIX PROTEIN 3-RELATED"/>
    <property type="match status" value="1"/>
</dbReference>
<dbReference type="InterPro" id="IPR047489">
    <property type="entry name" value="SRRM3_cwf21"/>
</dbReference>
<dbReference type="InterPro" id="IPR013170">
    <property type="entry name" value="mRNA_splic_Cwf21_dom"/>
</dbReference>
<dbReference type="AlphaFoldDB" id="A0A2T7PDI8"/>
<evidence type="ECO:0000256" key="1">
    <source>
        <dbReference type="SAM" id="MobiDB-lite"/>
    </source>
</evidence>
<protein>
    <recommendedName>
        <fullName evidence="2">CWF21 domain-containing protein</fullName>
    </recommendedName>
</protein>
<feature type="compositionally biased region" description="Basic and acidic residues" evidence="1">
    <location>
        <begin position="126"/>
        <end position="137"/>
    </location>
</feature>
<comment type="caution">
    <text evidence="3">The sequence shown here is derived from an EMBL/GenBank/DDBJ whole genome shotgun (WGS) entry which is preliminary data.</text>
</comment>
<dbReference type="InterPro" id="IPR052109">
    <property type="entry name" value="SRRM_Domain-Containing"/>
</dbReference>
<dbReference type="CDD" id="cd21376">
    <property type="entry name" value="cwf21_SRRM3"/>
    <property type="match status" value="1"/>
</dbReference>
<dbReference type="Pfam" id="PF08312">
    <property type="entry name" value="cwf21"/>
    <property type="match status" value="1"/>
</dbReference>
<dbReference type="OrthoDB" id="10267305at2759"/>
<feature type="compositionally biased region" description="Low complexity" evidence="1">
    <location>
        <begin position="496"/>
        <end position="505"/>
    </location>
</feature>
<feature type="compositionally biased region" description="Acidic residues" evidence="1">
    <location>
        <begin position="247"/>
        <end position="256"/>
    </location>
</feature>
<evidence type="ECO:0000313" key="4">
    <source>
        <dbReference type="Proteomes" id="UP000245119"/>
    </source>
</evidence>
<feature type="compositionally biased region" description="Basic and acidic residues" evidence="1">
    <location>
        <begin position="233"/>
        <end position="246"/>
    </location>
</feature>
<dbReference type="Gene3D" id="6.10.140.420">
    <property type="match status" value="1"/>
</dbReference>
<dbReference type="GO" id="GO:0003729">
    <property type="term" value="F:mRNA binding"/>
    <property type="evidence" value="ECO:0007669"/>
    <property type="project" value="TreeGrafter"/>
</dbReference>
<feature type="compositionally biased region" description="Basic residues" evidence="1">
    <location>
        <begin position="315"/>
        <end position="330"/>
    </location>
</feature>
<feature type="compositionally biased region" description="Basic residues" evidence="1">
    <location>
        <begin position="506"/>
        <end position="518"/>
    </location>
</feature>
<feature type="compositionally biased region" description="Basic residues" evidence="1">
    <location>
        <begin position="203"/>
        <end position="232"/>
    </location>
</feature>
<dbReference type="Pfam" id="PF15230">
    <property type="entry name" value="SRRM_C"/>
    <property type="match status" value="1"/>
</dbReference>
<feature type="compositionally biased region" description="Basic and acidic residues" evidence="1">
    <location>
        <begin position="412"/>
        <end position="425"/>
    </location>
</feature>
<feature type="domain" description="CWF21" evidence="2">
    <location>
        <begin position="57"/>
        <end position="102"/>
    </location>
</feature>
<feature type="compositionally biased region" description="Basic and acidic residues" evidence="1">
    <location>
        <begin position="152"/>
        <end position="161"/>
    </location>
</feature>
<feature type="compositionally biased region" description="Basic and acidic residues" evidence="1">
    <location>
        <begin position="261"/>
        <end position="270"/>
    </location>
</feature>
<feature type="compositionally biased region" description="Basic residues" evidence="1">
    <location>
        <begin position="397"/>
        <end position="411"/>
    </location>
</feature>
<feature type="compositionally biased region" description="Polar residues" evidence="1">
    <location>
        <begin position="343"/>
        <end position="356"/>
    </location>
</feature>
<feature type="compositionally biased region" description="Low complexity" evidence="1">
    <location>
        <begin position="276"/>
        <end position="287"/>
    </location>
</feature>
<feature type="compositionally biased region" description="Basic and acidic residues" evidence="1">
    <location>
        <begin position="293"/>
        <end position="314"/>
    </location>
</feature>
<dbReference type="EMBL" id="PZQS01000004">
    <property type="protein sequence ID" value="PVD31485.1"/>
    <property type="molecule type" value="Genomic_DNA"/>
</dbReference>
<dbReference type="SMART" id="SM01115">
    <property type="entry name" value="cwf21"/>
    <property type="match status" value="1"/>
</dbReference>
<evidence type="ECO:0000259" key="2">
    <source>
        <dbReference type="SMART" id="SM01115"/>
    </source>
</evidence>
<dbReference type="STRING" id="400727.A0A2T7PDI8"/>
<sequence length="541" mass="62024">MYNGIGLTTPRGSGTNGFVQRNLSSVKRQKDRVDYRTEEDVARLEKQLNRQPNADILYHDRKRRVELKCMEMQELMEEQGYSAEEITQKVSMFRKMLMDKEGVTESSMEKDEHGRPLAKETHQLAEANQEKNQRLREAFGLNDYVDGSSFDPNRKAKEEAAKATAMATKKYSIVQSSGSEEEGDEEPKKKKKRSRDESASPDRRKKRKKSKKHRHNRSELRKHKRSKKKPKKRRDEKPKKRSHDSSSSDDDSDSQSESDSGSEKEEDQGKIPEVTSSASRGRAAARSLTPANKRHDSSSDSDTVKTRNGNEKTSTRKNGHLSPRQKKRDHSRSLSYSPACKQPPSSESYNYTNGRSKTSDKKQNAKARSRTRSNSPSQSKISSQTSKNSTGADGKAQRQRSPKRSRTKSRSHSRERSRKSESIEKRRARSRSCSRSRSYSRSFSRSRSRNRTPHRVTRSPSIRRRHGSPSHLDKRRITSARKRPVPYYRPSPPPSSSSSSYYSSRSRSRSGSRSRFRSLSRSPSLSFRRRRYSPNILSALA</sequence>
<dbReference type="InterPro" id="IPR029360">
    <property type="entry name" value="SRRM_C"/>
</dbReference>
<dbReference type="Proteomes" id="UP000245119">
    <property type="component" value="Linkage Group LG4"/>
</dbReference>
<proteinExistence type="predicted"/>
<keyword evidence="4" id="KW-1185">Reference proteome</keyword>
<organism evidence="3 4">
    <name type="scientific">Pomacea canaliculata</name>
    <name type="common">Golden apple snail</name>
    <dbReference type="NCBI Taxonomy" id="400727"/>
    <lineage>
        <taxon>Eukaryota</taxon>
        <taxon>Metazoa</taxon>
        <taxon>Spiralia</taxon>
        <taxon>Lophotrochozoa</taxon>
        <taxon>Mollusca</taxon>
        <taxon>Gastropoda</taxon>
        <taxon>Caenogastropoda</taxon>
        <taxon>Architaenioglossa</taxon>
        <taxon>Ampullarioidea</taxon>
        <taxon>Ampullariidae</taxon>
        <taxon>Pomacea</taxon>
    </lineage>
</organism>
<accession>A0A2T7PDI8</accession>
<name>A0A2T7PDI8_POMCA</name>
<feature type="region of interest" description="Disordered" evidence="1">
    <location>
        <begin position="126"/>
        <end position="541"/>
    </location>
</feature>